<proteinExistence type="predicted"/>
<keyword evidence="2 5" id="KW-0812">Transmembrane</keyword>
<protein>
    <submittedName>
        <fullName evidence="7">Cation:proton antiporter</fullName>
    </submittedName>
</protein>
<dbReference type="AlphaFoldDB" id="A0A935CC03"/>
<gene>
    <name evidence="7" type="ORF">JKA74_20240</name>
</gene>
<feature type="transmembrane region" description="Helical" evidence="5">
    <location>
        <begin position="309"/>
        <end position="326"/>
    </location>
</feature>
<dbReference type="Proteomes" id="UP000611723">
    <property type="component" value="Unassembled WGS sequence"/>
</dbReference>
<dbReference type="InterPro" id="IPR004712">
    <property type="entry name" value="Na+/H+_antiporter_fungi"/>
</dbReference>
<evidence type="ECO:0000313" key="7">
    <source>
        <dbReference type="EMBL" id="MBK6267384.1"/>
    </source>
</evidence>
<feature type="transmembrane region" description="Helical" evidence="5">
    <location>
        <begin position="376"/>
        <end position="397"/>
    </location>
</feature>
<dbReference type="PANTHER" id="PTHR31382">
    <property type="entry name" value="NA(+)/H(+) ANTIPORTER"/>
    <property type="match status" value="1"/>
</dbReference>
<feature type="transmembrane region" description="Helical" evidence="5">
    <location>
        <begin position="240"/>
        <end position="266"/>
    </location>
</feature>
<keyword evidence="3 5" id="KW-1133">Transmembrane helix</keyword>
<evidence type="ECO:0000256" key="2">
    <source>
        <dbReference type="ARBA" id="ARBA00022692"/>
    </source>
</evidence>
<dbReference type="GO" id="GO:0015385">
    <property type="term" value="F:sodium:proton antiporter activity"/>
    <property type="evidence" value="ECO:0007669"/>
    <property type="project" value="InterPro"/>
</dbReference>
<evidence type="ECO:0000259" key="6">
    <source>
        <dbReference type="Pfam" id="PF00999"/>
    </source>
</evidence>
<evidence type="ECO:0000313" key="8">
    <source>
        <dbReference type="Proteomes" id="UP000611723"/>
    </source>
</evidence>
<dbReference type="RefSeq" id="WP_201433071.1">
    <property type="nucleotide sequence ID" value="NZ_JAEQBW010000018.1"/>
</dbReference>
<feature type="transmembrane region" description="Helical" evidence="5">
    <location>
        <begin position="33"/>
        <end position="52"/>
    </location>
</feature>
<dbReference type="Pfam" id="PF00999">
    <property type="entry name" value="Na_H_Exchanger"/>
    <property type="match status" value="1"/>
</dbReference>
<name>A0A935CC03_9BACT</name>
<feature type="transmembrane region" description="Helical" evidence="5">
    <location>
        <begin position="201"/>
        <end position="220"/>
    </location>
</feature>
<dbReference type="Gene3D" id="1.20.1530.20">
    <property type="match status" value="1"/>
</dbReference>
<evidence type="ECO:0000256" key="5">
    <source>
        <dbReference type="SAM" id="Phobius"/>
    </source>
</evidence>
<feature type="domain" description="Cation/H+ exchanger transmembrane" evidence="6">
    <location>
        <begin position="15"/>
        <end position="394"/>
    </location>
</feature>
<comment type="caution">
    <text evidence="7">The sequence shown here is derived from an EMBL/GenBank/DDBJ whole genome shotgun (WGS) entry which is preliminary data.</text>
</comment>
<feature type="transmembrane region" description="Helical" evidence="5">
    <location>
        <begin position="89"/>
        <end position="106"/>
    </location>
</feature>
<keyword evidence="8" id="KW-1185">Reference proteome</keyword>
<dbReference type="GO" id="GO:0005886">
    <property type="term" value="C:plasma membrane"/>
    <property type="evidence" value="ECO:0007669"/>
    <property type="project" value="InterPro"/>
</dbReference>
<organism evidence="7 8">
    <name type="scientific">Marivirga aurantiaca</name>
    <dbReference type="NCBI Taxonomy" id="2802615"/>
    <lineage>
        <taxon>Bacteria</taxon>
        <taxon>Pseudomonadati</taxon>
        <taxon>Bacteroidota</taxon>
        <taxon>Cytophagia</taxon>
        <taxon>Cytophagales</taxon>
        <taxon>Marivirgaceae</taxon>
        <taxon>Marivirga</taxon>
    </lineage>
</organism>
<dbReference type="GO" id="GO:0036376">
    <property type="term" value="P:sodium ion export across plasma membrane"/>
    <property type="evidence" value="ECO:0007669"/>
    <property type="project" value="InterPro"/>
</dbReference>
<dbReference type="InterPro" id="IPR006153">
    <property type="entry name" value="Cation/H_exchanger_TM"/>
</dbReference>
<dbReference type="PANTHER" id="PTHR31382:SF1">
    <property type="entry name" value="SODIUM ION_PROTON EXCHANGER (EUROFUNG)"/>
    <property type="match status" value="1"/>
</dbReference>
<evidence type="ECO:0000256" key="4">
    <source>
        <dbReference type="ARBA" id="ARBA00023136"/>
    </source>
</evidence>
<dbReference type="InterPro" id="IPR038770">
    <property type="entry name" value="Na+/solute_symporter_sf"/>
</dbReference>
<dbReference type="EMBL" id="JAEQBW010000018">
    <property type="protein sequence ID" value="MBK6267384.1"/>
    <property type="molecule type" value="Genomic_DNA"/>
</dbReference>
<feature type="transmembrane region" description="Helical" evidence="5">
    <location>
        <begin position="346"/>
        <end position="364"/>
    </location>
</feature>
<keyword evidence="4 5" id="KW-0472">Membrane</keyword>
<evidence type="ECO:0000256" key="1">
    <source>
        <dbReference type="ARBA" id="ARBA00004141"/>
    </source>
</evidence>
<dbReference type="GO" id="GO:0042391">
    <property type="term" value="P:regulation of membrane potential"/>
    <property type="evidence" value="ECO:0007669"/>
    <property type="project" value="InterPro"/>
</dbReference>
<comment type="subcellular location">
    <subcellularLocation>
        <location evidence="1">Membrane</location>
        <topology evidence="1">Multi-pass membrane protein</topology>
    </subcellularLocation>
</comment>
<dbReference type="GO" id="GO:0120029">
    <property type="term" value="P:proton export across plasma membrane"/>
    <property type="evidence" value="ECO:0007669"/>
    <property type="project" value="InterPro"/>
</dbReference>
<accession>A0A935CC03</accession>
<reference evidence="7" key="1">
    <citation type="submission" date="2021-01" db="EMBL/GenBank/DDBJ databases">
        <title>Marivirga aurantiaca sp. nov., isolated from intertidal surface sediments.</title>
        <authorList>
            <person name="Zhang M."/>
        </authorList>
    </citation>
    <scope>NUCLEOTIDE SEQUENCE</scope>
    <source>
        <strain evidence="7">S37H4</strain>
    </source>
</reference>
<feature type="transmembrane region" description="Helical" evidence="5">
    <location>
        <begin position="64"/>
        <end position="83"/>
    </location>
</feature>
<evidence type="ECO:0000256" key="3">
    <source>
        <dbReference type="ARBA" id="ARBA00022989"/>
    </source>
</evidence>
<sequence length="405" mass="44927">MDLMLVLFFISLFTVTAGAIVKPIQNIFLTQPLLAMVAGILLGPEVLDIIHATSGKERDHILELACKFTIAMALMSTALRIPGNFFRKNYISQSVIVLIGMILMWFSASGLLYWVFTGFSFAECLLFGAIITPTDPVVASTIVSGDNAKKFLPASVRHTISFESGSNDGLAYPIVFYAIFLVQGSEFPLQKWVSHTVLYETVLSAVIALVVGHLAGVVMHRAHKAGYMTEKALLSFSLGLAFLLLAGLETLHMNGIIGVFIGGLGFSRHLEKNEDLKEEKVQESMERIFTIPVFFLFGVFIPWQEWSALGWSAVWIVLLILFLRRIPAFLILKPFLPQFRGKWKEMLIVGWFGPIGVAALFYAILAKEKTGLEAAWAIPALLVFASTIVHGFTSLPLEKLYYKKK</sequence>